<accession>A0AAV5VQK0</accession>
<protein>
    <recommendedName>
        <fullName evidence="4">NADH dehydrogenase subunit 6</fullName>
    </recommendedName>
</protein>
<sequence length="150" mass="17160">LFAMFTARICCCSATVASRVLSVVGIFLCGWIAFSDWFGGAAIFLNVYQTVLLCLMVLACVLVFVACCTMKSVFVIPIIIIQLINVISIIWTTVVFFIDYWTILTLWDWIYYGCMYLLSFFISFFILHVHVCCYKLIIVQAHHHHHHCAA</sequence>
<proteinExistence type="predicted"/>
<keyword evidence="1" id="KW-0472">Membrane</keyword>
<evidence type="ECO:0000313" key="2">
    <source>
        <dbReference type="EMBL" id="GMT21800.1"/>
    </source>
</evidence>
<dbReference type="Proteomes" id="UP001432322">
    <property type="component" value="Unassembled WGS sequence"/>
</dbReference>
<dbReference type="AlphaFoldDB" id="A0AAV5VQK0"/>
<keyword evidence="3" id="KW-1185">Reference proteome</keyword>
<keyword evidence="1" id="KW-0812">Transmembrane</keyword>
<organism evidence="2 3">
    <name type="scientific">Pristionchus fissidentatus</name>
    <dbReference type="NCBI Taxonomy" id="1538716"/>
    <lineage>
        <taxon>Eukaryota</taxon>
        <taxon>Metazoa</taxon>
        <taxon>Ecdysozoa</taxon>
        <taxon>Nematoda</taxon>
        <taxon>Chromadorea</taxon>
        <taxon>Rhabditida</taxon>
        <taxon>Rhabditina</taxon>
        <taxon>Diplogasteromorpha</taxon>
        <taxon>Diplogasteroidea</taxon>
        <taxon>Neodiplogasteridae</taxon>
        <taxon>Pristionchus</taxon>
    </lineage>
</organism>
<comment type="caution">
    <text evidence="2">The sequence shown here is derived from an EMBL/GenBank/DDBJ whole genome shotgun (WGS) entry which is preliminary data.</text>
</comment>
<reference evidence="2" key="1">
    <citation type="submission" date="2023-10" db="EMBL/GenBank/DDBJ databases">
        <title>Genome assembly of Pristionchus species.</title>
        <authorList>
            <person name="Yoshida K."/>
            <person name="Sommer R.J."/>
        </authorList>
    </citation>
    <scope>NUCLEOTIDE SEQUENCE</scope>
    <source>
        <strain evidence="2">RS5133</strain>
    </source>
</reference>
<feature type="transmembrane region" description="Helical" evidence="1">
    <location>
        <begin position="74"/>
        <end position="98"/>
    </location>
</feature>
<feature type="transmembrane region" description="Helical" evidence="1">
    <location>
        <begin position="110"/>
        <end position="137"/>
    </location>
</feature>
<evidence type="ECO:0000313" key="3">
    <source>
        <dbReference type="Proteomes" id="UP001432322"/>
    </source>
</evidence>
<feature type="transmembrane region" description="Helical" evidence="1">
    <location>
        <begin position="12"/>
        <end position="34"/>
    </location>
</feature>
<keyword evidence="1" id="KW-1133">Transmembrane helix</keyword>
<feature type="transmembrane region" description="Helical" evidence="1">
    <location>
        <begin position="46"/>
        <end position="67"/>
    </location>
</feature>
<evidence type="ECO:0008006" key="4">
    <source>
        <dbReference type="Google" id="ProtNLM"/>
    </source>
</evidence>
<gene>
    <name evidence="2" type="ORF">PFISCL1PPCAC_13097</name>
</gene>
<dbReference type="EMBL" id="BTSY01000004">
    <property type="protein sequence ID" value="GMT21800.1"/>
    <property type="molecule type" value="Genomic_DNA"/>
</dbReference>
<evidence type="ECO:0000256" key="1">
    <source>
        <dbReference type="SAM" id="Phobius"/>
    </source>
</evidence>
<name>A0AAV5VQK0_9BILA</name>
<feature type="non-terminal residue" evidence="2">
    <location>
        <position position="1"/>
    </location>
</feature>